<accession>A0ABP5E6U5</accession>
<feature type="domain" description="SHOCT" evidence="2">
    <location>
        <begin position="52"/>
        <end position="78"/>
    </location>
</feature>
<organism evidence="3 4">
    <name type="scientific">Terrabacter lapilli</name>
    <dbReference type="NCBI Taxonomy" id="436231"/>
    <lineage>
        <taxon>Bacteria</taxon>
        <taxon>Bacillati</taxon>
        <taxon>Actinomycetota</taxon>
        <taxon>Actinomycetes</taxon>
        <taxon>Micrococcales</taxon>
        <taxon>Intrasporangiaceae</taxon>
        <taxon>Terrabacter</taxon>
    </lineage>
</organism>
<gene>
    <name evidence="3" type="ORF">GCM10009817_34740</name>
</gene>
<dbReference type="EMBL" id="BAAAPU010000010">
    <property type="protein sequence ID" value="GAA1989839.1"/>
    <property type="molecule type" value="Genomic_DNA"/>
</dbReference>
<evidence type="ECO:0000313" key="4">
    <source>
        <dbReference type="Proteomes" id="UP001500013"/>
    </source>
</evidence>
<dbReference type="Proteomes" id="UP001500013">
    <property type="component" value="Unassembled WGS sequence"/>
</dbReference>
<comment type="caution">
    <text evidence="3">The sequence shown here is derived from an EMBL/GenBank/DDBJ whole genome shotgun (WGS) entry which is preliminary data.</text>
</comment>
<evidence type="ECO:0000256" key="1">
    <source>
        <dbReference type="SAM" id="Phobius"/>
    </source>
</evidence>
<keyword evidence="1" id="KW-1133">Transmembrane helix</keyword>
<keyword evidence="1" id="KW-0472">Membrane</keyword>
<dbReference type="InterPro" id="IPR018649">
    <property type="entry name" value="SHOCT"/>
</dbReference>
<feature type="transmembrane region" description="Helical" evidence="1">
    <location>
        <begin position="12"/>
        <end position="36"/>
    </location>
</feature>
<evidence type="ECO:0000259" key="2">
    <source>
        <dbReference type="Pfam" id="PF09851"/>
    </source>
</evidence>
<protein>
    <submittedName>
        <fullName evidence="3">SHOCT domain-containing protein</fullName>
    </submittedName>
</protein>
<keyword evidence="1" id="KW-0812">Transmembrane</keyword>
<evidence type="ECO:0000313" key="3">
    <source>
        <dbReference type="EMBL" id="GAA1989839.1"/>
    </source>
</evidence>
<reference evidence="4" key="1">
    <citation type="journal article" date="2019" name="Int. J. Syst. Evol. Microbiol.">
        <title>The Global Catalogue of Microorganisms (GCM) 10K type strain sequencing project: providing services to taxonomists for standard genome sequencing and annotation.</title>
        <authorList>
            <consortium name="The Broad Institute Genomics Platform"/>
            <consortium name="The Broad Institute Genome Sequencing Center for Infectious Disease"/>
            <person name="Wu L."/>
            <person name="Ma J."/>
        </authorList>
    </citation>
    <scope>NUCLEOTIDE SEQUENCE [LARGE SCALE GENOMIC DNA]</scope>
    <source>
        <strain evidence="4">JCM 15628</strain>
    </source>
</reference>
<name>A0ABP5E6U5_9MICO</name>
<keyword evidence="4" id="KW-1185">Reference proteome</keyword>
<sequence>MMWSYGGGPGWFGWLMTTVAMLAFWGLLVFGGVAVFRNVRRDSGGTRSGGDEAMRLLEERFARGEIDAEEFTRRRELLRSGR</sequence>
<dbReference type="Pfam" id="PF09851">
    <property type="entry name" value="SHOCT"/>
    <property type="match status" value="1"/>
</dbReference>
<proteinExistence type="predicted"/>